<feature type="region of interest" description="Disordered" evidence="1">
    <location>
        <begin position="209"/>
        <end position="284"/>
    </location>
</feature>
<reference evidence="2" key="2">
    <citation type="journal article" date="2022" name="Res Sq">
        <title>Comparative Genomics Reveals Insights into the Divergent Evolution of Astigmatic Mites and Household Pest Adaptations.</title>
        <authorList>
            <person name="Xiong Q."/>
            <person name="Wan A.T.-Y."/>
            <person name="Liu X.-Y."/>
            <person name="Fung C.S.-H."/>
            <person name="Xiao X."/>
            <person name="Malainual N."/>
            <person name="Hou J."/>
            <person name="Wang L."/>
            <person name="Wang M."/>
            <person name="Yang K."/>
            <person name="Cui Y."/>
            <person name="Leung E."/>
            <person name="Nong W."/>
            <person name="Shin S.-K."/>
            <person name="Au S."/>
            <person name="Jeong K.Y."/>
            <person name="Chew F.T."/>
            <person name="Hui J."/>
            <person name="Leung T.F."/>
            <person name="Tungtrongchitr A."/>
            <person name="Zhong N."/>
            <person name="Liu Z."/>
            <person name="Tsui S."/>
        </authorList>
    </citation>
    <scope>NUCLEOTIDE SEQUENCE</scope>
    <source>
        <strain evidence="2">Derf</strain>
        <tissue evidence="2">Whole organism</tissue>
    </source>
</reference>
<comment type="caution">
    <text evidence="2">The sequence shown here is derived from an EMBL/GenBank/DDBJ whole genome shotgun (WGS) entry which is preliminary data.</text>
</comment>
<evidence type="ECO:0000313" key="3">
    <source>
        <dbReference type="Proteomes" id="UP000790347"/>
    </source>
</evidence>
<accession>A0A922HNK6</accession>
<reference evidence="2" key="1">
    <citation type="submission" date="2013-05" db="EMBL/GenBank/DDBJ databases">
        <authorList>
            <person name="Yim A.K.Y."/>
            <person name="Chan T.F."/>
            <person name="Ji K.M."/>
            <person name="Liu X.Y."/>
            <person name="Zhou J.W."/>
            <person name="Li R.Q."/>
            <person name="Yang K.Y."/>
            <person name="Li J."/>
            <person name="Li M."/>
            <person name="Law P.T.W."/>
            <person name="Wu Y.L."/>
            <person name="Cai Z.L."/>
            <person name="Qin H."/>
            <person name="Bao Y."/>
            <person name="Leung R.K.K."/>
            <person name="Ng P.K.S."/>
            <person name="Zou J."/>
            <person name="Zhong X.J."/>
            <person name="Ran P.X."/>
            <person name="Zhong N.S."/>
            <person name="Liu Z.G."/>
            <person name="Tsui S.K.W."/>
        </authorList>
    </citation>
    <scope>NUCLEOTIDE SEQUENCE</scope>
    <source>
        <strain evidence="2">Derf</strain>
        <tissue evidence="2">Whole organism</tissue>
    </source>
</reference>
<sequence>MISRNIILFIISSDQSIDCSYNSSSSIHGIRQSKPTISPIKQQQNQQSKSILRLSSSNRSIINNNNHHIFSAQQRRTMKPGEIPNYQILFQIRAFLSTPICCAVDVNNNNNNNRQTLSSSTITQNGDLPSIIVRLIGHGYNDDDTKNTMMMMTIVENTMKMEELYTMIKRILDKCLLHEAFIKYEKILFNHSKQLEYLSSIFHLKYDHSSTTEDPQTTATTTTIDCNNIDSDGRQRKDSLLSMNDDGEPYRNHNQHSSCQSQSISSLNHHLSDNSNQKNQRHQQPLDAIGSSMHKPSISTWISRHNHHQNNNKYHGEIEQQRRHQQSKTNNRNYNNQNSNNRHHHSSNHQIASATAIGCTKRNLQQQQQTKFINHEQQQNYHYNQLNNNNSQNFFTYNANYSIANGHHHYHHQDQDPVMKPMLLMNHNYDGSQGESSSSSSSTTSESPLSPIIQMINDGNGNENSGGPSLFYNQQSNDLSSSLTNFSVINNNNNNVPLTNDPMIMVKTTAANMMDQSSSIGHHDHYQYNDDEISFSKKFFNNQDDYYDCKGHQYTSLKRLSSPTMMTKYSNLFNSNGKNDDYDDNNDDVAVMEYNTDWNSNFLFTNENNKNRYGNLFTHNDFDDLDRLKYQFGIEQQRQRMFESSSSTDVTFDDIEQLSIRIAEHALEING</sequence>
<evidence type="ECO:0000256" key="1">
    <source>
        <dbReference type="SAM" id="MobiDB-lite"/>
    </source>
</evidence>
<dbReference type="AlphaFoldDB" id="A0A922HNK6"/>
<protein>
    <submittedName>
        <fullName evidence="2">Nifu-like protein</fullName>
    </submittedName>
</protein>
<dbReference type="Proteomes" id="UP000790347">
    <property type="component" value="Unassembled WGS sequence"/>
</dbReference>
<organism evidence="2 3">
    <name type="scientific">Dermatophagoides farinae</name>
    <name type="common">American house dust mite</name>
    <dbReference type="NCBI Taxonomy" id="6954"/>
    <lineage>
        <taxon>Eukaryota</taxon>
        <taxon>Metazoa</taxon>
        <taxon>Ecdysozoa</taxon>
        <taxon>Arthropoda</taxon>
        <taxon>Chelicerata</taxon>
        <taxon>Arachnida</taxon>
        <taxon>Acari</taxon>
        <taxon>Acariformes</taxon>
        <taxon>Sarcoptiformes</taxon>
        <taxon>Astigmata</taxon>
        <taxon>Psoroptidia</taxon>
        <taxon>Analgoidea</taxon>
        <taxon>Pyroglyphidae</taxon>
        <taxon>Dermatophagoidinae</taxon>
        <taxon>Dermatophagoides</taxon>
    </lineage>
</organism>
<proteinExistence type="predicted"/>
<name>A0A922HNK6_DERFA</name>
<feature type="compositionally biased region" description="Polar residues" evidence="1">
    <location>
        <begin position="457"/>
        <end position="473"/>
    </location>
</feature>
<feature type="region of interest" description="Disordered" evidence="1">
    <location>
        <begin position="318"/>
        <end position="350"/>
    </location>
</feature>
<evidence type="ECO:0000313" key="2">
    <source>
        <dbReference type="EMBL" id="KAH9493441.1"/>
    </source>
</evidence>
<gene>
    <name evidence="2" type="primary">NFU1</name>
    <name evidence="2" type="ORF">DERF_014186</name>
</gene>
<feature type="region of interest" description="Disordered" evidence="1">
    <location>
        <begin position="425"/>
        <end position="473"/>
    </location>
</feature>
<feature type="compositionally biased region" description="Low complexity" evidence="1">
    <location>
        <begin position="435"/>
        <end position="447"/>
    </location>
</feature>
<feature type="compositionally biased region" description="Low complexity" evidence="1">
    <location>
        <begin position="327"/>
        <end position="340"/>
    </location>
</feature>
<keyword evidence="3" id="KW-1185">Reference proteome</keyword>
<feature type="compositionally biased region" description="Low complexity" evidence="1">
    <location>
        <begin position="255"/>
        <end position="276"/>
    </location>
</feature>
<dbReference type="EMBL" id="ASGP02000008">
    <property type="protein sequence ID" value="KAH9493441.1"/>
    <property type="molecule type" value="Genomic_DNA"/>
</dbReference>
<feature type="compositionally biased region" description="Low complexity" evidence="1">
    <location>
        <begin position="212"/>
        <end position="223"/>
    </location>
</feature>